<keyword evidence="1" id="KW-0812">Transmembrane</keyword>
<keyword evidence="1" id="KW-1133">Transmembrane helix</keyword>
<evidence type="ECO:0000256" key="1">
    <source>
        <dbReference type="SAM" id="Phobius"/>
    </source>
</evidence>
<name>A0A845AGS8_9SPHN</name>
<feature type="transmembrane region" description="Helical" evidence="1">
    <location>
        <begin position="111"/>
        <end position="135"/>
    </location>
</feature>
<feature type="transmembrane region" description="Helical" evidence="1">
    <location>
        <begin position="66"/>
        <end position="91"/>
    </location>
</feature>
<organism evidence="2 3">
    <name type="scientific">Qipengyuania algicida</name>
    <dbReference type="NCBI Taxonomy" id="1836209"/>
    <lineage>
        <taxon>Bacteria</taxon>
        <taxon>Pseudomonadati</taxon>
        <taxon>Pseudomonadota</taxon>
        <taxon>Alphaproteobacteria</taxon>
        <taxon>Sphingomonadales</taxon>
        <taxon>Erythrobacteraceae</taxon>
        <taxon>Qipengyuania</taxon>
    </lineage>
</organism>
<keyword evidence="1" id="KW-0472">Membrane</keyword>
<sequence length="149" mass="16038">MNTVGSDSLSSYLAQLFATLPGFYIAALAAIVAFQGGDLDKDMPHTTAIITANRDTSRVGITFRVFLCYLFSYLTALSFIGFGICVIGSLLVPSVETELAGSPEAYGWVELGFVFIVAFVTFAVILCTIQGLYFLAERVHQTLLDDGEG</sequence>
<feature type="transmembrane region" description="Helical" evidence="1">
    <location>
        <begin position="12"/>
        <end position="34"/>
    </location>
</feature>
<dbReference type="AlphaFoldDB" id="A0A845AGS8"/>
<evidence type="ECO:0000313" key="2">
    <source>
        <dbReference type="EMBL" id="MXP28383.1"/>
    </source>
</evidence>
<reference evidence="2 3" key="1">
    <citation type="submission" date="2019-12" db="EMBL/GenBank/DDBJ databases">
        <title>Genomic-based taxomic classification of the family Erythrobacteraceae.</title>
        <authorList>
            <person name="Xu L."/>
        </authorList>
    </citation>
    <scope>NUCLEOTIDE SEQUENCE [LARGE SCALE GENOMIC DNA]</scope>
    <source>
        <strain evidence="2 3">KEMB 9005-328</strain>
    </source>
</reference>
<accession>A0A845AGS8</accession>
<proteinExistence type="predicted"/>
<gene>
    <name evidence="2" type="ORF">GRI58_06050</name>
</gene>
<comment type="caution">
    <text evidence="2">The sequence shown here is derived from an EMBL/GenBank/DDBJ whole genome shotgun (WGS) entry which is preliminary data.</text>
</comment>
<protein>
    <submittedName>
        <fullName evidence="2">Uncharacterized protein</fullName>
    </submittedName>
</protein>
<evidence type="ECO:0000313" key="3">
    <source>
        <dbReference type="Proteomes" id="UP000439780"/>
    </source>
</evidence>
<dbReference type="Proteomes" id="UP000439780">
    <property type="component" value="Unassembled WGS sequence"/>
</dbReference>
<keyword evidence="3" id="KW-1185">Reference proteome</keyword>
<dbReference type="EMBL" id="WTYA01000004">
    <property type="protein sequence ID" value="MXP28383.1"/>
    <property type="molecule type" value="Genomic_DNA"/>
</dbReference>